<protein>
    <submittedName>
        <fullName evidence="1">Uncharacterized protein</fullName>
    </submittedName>
</protein>
<dbReference type="AlphaFoldDB" id="A0AAV7PER4"/>
<keyword evidence="2" id="KW-1185">Reference proteome</keyword>
<reference evidence="1" key="1">
    <citation type="journal article" date="2022" name="bioRxiv">
        <title>Sequencing and chromosome-scale assembly of the giantPleurodeles waltlgenome.</title>
        <authorList>
            <person name="Brown T."/>
            <person name="Elewa A."/>
            <person name="Iarovenko S."/>
            <person name="Subramanian E."/>
            <person name="Araus A.J."/>
            <person name="Petzold A."/>
            <person name="Susuki M."/>
            <person name="Suzuki K.-i.T."/>
            <person name="Hayashi T."/>
            <person name="Toyoda A."/>
            <person name="Oliveira C."/>
            <person name="Osipova E."/>
            <person name="Leigh N.D."/>
            <person name="Simon A."/>
            <person name="Yun M.H."/>
        </authorList>
    </citation>
    <scope>NUCLEOTIDE SEQUENCE</scope>
    <source>
        <strain evidence="1">20211129_DDA</strain>
        <tissue evidence="1">Liver</tissue>
    </source>
</reference>
<proteinExistence type="predicted"/>
<dbReference type="Proteomes" id="UP001066276">
    <property type="component" value="Chromosome 7"/>
</dbReference>
<accession>A0AAV7PER4</accession>
<dbReference type="EMBL" id="JANPWB010000011">
    <property type="protein sequence ID" value="KAJ1123770.1"/>
    <property type="molecule type" value="Genomic_DNA"/>
</dbReference>
<comment type="caution">
    <text evidence="1">The sequence shown here is derived from an EMBL/GenBank/DDBJ whole genome shotgun (WGS) entry which is preliminary data.</text>
</comment>
<organism evidence="1 2">
    <name type="scientific">Pleurodeles waltl</name>
    <name type="common">Iberian ribbed newt</name>
    <dbReference type="NCBI Taxonomy" id="8319"/>
    <lineage>
        <taxon>Eukaryota</taxon>
        <taxon>Metazoa</taxon>
        <taxon>Chordata</taxon>
        <taxon>Craniata</taxon>
        <taxon>Vertebrata</taxon>
        <taxon>Euteleostomi</taxon>
        <taxon>Amphibia</taxon>
        <taxon>Batrachia</taxon>
        <taxon>Caudata</taxon>
        <taxon>Salamandroidea</taxon>
        <taxon>Salamandridae</taxon>
        <taxon>Pleurodelinae</taxon>
        <taxon>Pleurodeles</taxon>
    </lineage>
</organism>
<sequence>MARVFYAALNSGDLCCVLVGLGSTVPAISASPRRLIPRRGCSQPVTPASAILCTCSGPVVHLHDLTRHDVEERVLLRRAHAGLFTPIASVHGLTPTRSRLRSTQLSRRLHDVISTPSSPPRAAAG</sequence>
<evidence type="ECO:0000313" key="2">
    <source>
        <dbReference type="Proteomes" id="UP001066276"/>
    </source>
</evidence>
<gene>
    <name evidence="1" type="ORF">NDU88_002237</name>
</gene>
<evidence type="ECO:0000313" key="1">
    <source>
        <dbReference type="EMBL" id="KAJ1123770.1"/>
    </source>
</evidence>
<name>A0AAV7PER4_PLEWA</name>